<dbReference type="Proteomes" id="UP000694857">
    <property type="component" value="Unplaced"/>
</dbReference>
<feature type="region of interest" description="Disordered" evidence="1">
    <location>
        <begin position="56"/>
        <end position="316"/>
    </location>
</feature>
<feature type="compositionally biased region" description="Basic and acidic residues" evidence="1">
    <location>
        <begin position="254"/>
        <end position="264"/>
    </location>
</feature>
<feature type="compositionally biased region" description="Gly residues" evidence="1">
    <location>
        <begin position="217"/>
        <end position="232"/>
    </location>
</feature>
<name>A0A8B8WLN7_BALMU</name>
<feature type="compositionally biased region" description="Basic and acidic residues" evidence="1">
    <location>
        <begin position="293"/>
        <end position="306"/>
    </location>
</feature>
<dbReference type="GeneID" id="118889506"/>
<feature type="compositionally biased region" description="Basic residues" evidence="1">
    <location>
        <begin position="122"/>
        <end position="132"/>
    </location>
</feature>
<gene>
    <name evidence="3" type="primary">LOC118889506</name>
</gene>
<dbReference type="AlphaFoldDB" id="A0A8B8WLN7"/>
<evidence type="ECO:0000256" key="1">
    <source>
        <dbReference type="SAM" id="MobiDB-lite"/>
    </source>
</evidence>
<accession>A0A8B8WLN7</accession>
<feature type="compositionally biased region" description="Low complexity" evidence="1">
    <location>
        <begin position="135"/>
        <end position="148"/>
    </location>
</feature>
<protein>
    <submittedName>
        <fullName evidence="3">Translation initiation factor IF-2-like isoform X1</fullName>
    </submittedName>
</protein>
<evidence type="ECO:0000313" key="2">
    <source>
        <dbReference type="Proteomes" id="UP000694857"/>
    </source>
</evidence>
<keyword evidence="2" id="KW-1185">Reference proteome</keyword>
<feature type="compositionally biased region" description="Acidic residues" evidence="1">
    <location>
        <begin position="307"/>
        <end position="316"/>
    </location>
</feature>
<feature type="compositionally biased region" description="Pro residues" evidence="1">
    <location>
        <begin position="89"/>
        <end position="117"/>
    </location>
</feature>
<dbReference type="KEGG" id="bmus:118889506"/>
<evidence type="ECO:0000313" key="3">
    <source>
        <dbReference type="RefSeq" id="XP_036697145.1"/>
    </source>
</evidence>
<reference evidence="3" key="1">
    <citation type="submission" date="2025-08" db="UniProtKB">
        <authorList>
            <consortium name="RefSeq"/>
        </authorList>
    </citation>
    <scope>IDENTIFICATION</scope>
    <source>
        <tissue evidence="3">Epidermis and Blubber</tissue>
    </source>
</reference>
<organism evidence="2 3">
    <name type="scientific">Balaenoptera musculus</name>
    <name type="common">Blue whale</name>
    <dbReference type="NCBI Taxonomy" id="9771"/>
    <lineage>
        <taxon>Eukaryota</taxon>
        <taxon>Metazoa</taxon>
        <taxon>Chordata</taxon>
        <taxon>Craniata</taxon>
        <taxon>Vertebrata</taxon>
        <taxon>Euteleostomi</taxon>
        <taxon>Mammalia</taxon>
        <taxon>Eutheria</taxon>
        <taxon>Laurasiatheria</taxon>
        <taxon>Artiodactyla</taxon>
        <taxon>Whippomorpha</taxon>
        <taxon>Cetacea</taxon>
        <taxon>Mysticeti</taxon>
        <taxon>Balaenopteridae</taxon>
        <taxon>Balaenoptera</taxon>
    </lineage>
</organism>
<dbReference type="RefSeq" id="XP_036697145.1">
    <property type="nucleotide sequence ID" value="XM_036841250.1"/>
</dbReference>
<sequence length="316" mass="33308">MPTQAAGSLGSGVHHLLGLLSLQVSRYSLPQPVISRIHWPVLQRAAGAWTRALPPETPLPLAASTGQPFPRSPRPCRRPGSGPTCQAPGRPPRPLPRPRPRPAPPRPTPPPPRPASIPGPARRARARCHRGPVGRGSSVRPVSGGARASPRRPGSRAFSTAVGGQMQAELGARGGRGRRPGRGWPSGNGDRERAGAPAAVARGGGGGDRGGRRGRGRGSWGSRGGGGGGGPRGGRREAGGRRPGRRAQCAGSKIWKEIANRKAAEVSSSPRIRRQTTRQTTITSHFTRRPAKRKPEEDPEKAKSDDSVDEEEKDQV</sequence>
<proteinExistence type="predicted"/>